<dbReference type="Gene3D" id="3.40.50.720">
    <property type="entry name" value="NAD(P)-binding Rossmann-like Domain"/>
    <property type="match status" value="1"/>
</dbReference>
<accession>A0A6I2FA85</accession>
<dbReference type="PRINTS" id="PR00081">
    <property type="entry name" value="GDHRDH"/>
</dbReference>
<dbReference type="GO" id="GO:0016491">
    <property type="term" value="F:oxidoreductase activity"/>
    <property type="evidence" value="ECO:0007669"/>
    <property type="project" value="UniProtKB-KW"/>
</dbReference>
<evidence type="ECO:0000256" key="4">
    <source>
        <dbReference type="RuleBase" id="RU000363"/>
    </source>
</evidence>
<dbReference type="InterPro" id="IPR036291">
    <property type="entry name" value="NAD(P)-bd_dom_sf"/>
</dbReference>
<gene>
    <name evidence="6" type="ORF">GE115_12680</name>
</gene>
<dbReference type="AlphaFoldDB" id="A0A6I2FA85"/>
<feature type="domain" description="Ketoreductase" evidence="5">
    <location>
        <begin position="3"/>
        <end position="200"/>
    </location>
</feature>
<evidence type="ECO:0000256" key="3">
    <source>
        <dbReference type="ARBA" id="ARBA00023002"/>
    </source>
</evidence>
<dbReference type="InterPro" id="IPR057326">
    <property type="entry name" value="KR_dom"/>
</dbReference>
<evidence type="ECO:0000313" key="7">
    <source>
        <dbReference type="Proteomes" id="UP000431080"/>
    </source>
</evidence>
<evidence type="ECO:0000256" key="1">
    <source>
        <dbReference type="ARBA" id="ARBA00006484"/>
    </source>
</evidence>
<keyword evidence="2" id="KW-0521">NADP</keyword>
<dbReference type="Proteomes" id="UP000431080">
    <property type="component" value="Unassembled WGS sequence"/>
</dbReference>
<comment type="caution">
    <text evidence="6">The sequence shown here is derived from an EMBL/GenBank/DDBJ whole genome shotgun (WGS) entry which is preliminary data.</text>
</comment>
<evidence type="ECO:0000313" key="6">
    <source>
        <dbReference type="EMBL" id="MRG60717.1"/>
    </source>
</evidence>
<organism evidence="6 7">
    <name type="scientific">Agromyces agglutinans</name>
    <dbReference type="NCBI Taxonomy" id="2662258"/>
    <lineage>
        <taxon>Bacteria</taxon>
        <taxon>Bacillati</taxon>
        <taxon>Actinomycetota</taxon>
        <taxon>Actinomycetes</taxon>
        <taxon>Micrococcales</taxon>
        <taxon>Microbacteriaceae</taxon>
        <taxon>Agromyces</taxon>
    </lineage>
</organism>
<keyword evidence="3" id="KW-0560">Oxidoreductase</keyword>
<proteinExistence type="inferred from homology"/>
<name>A0A6I2FA85_9MICO</name>
<dbReference type="SUPFAM" id="SSF51735">
    <property type="entry name" value="NAD(P)-binding Rossmann-fold domains"/>
    <property type="match status" value="1"/>
</dbReference>
<dbReference type="RefSeq" id="WP_153685154.1">
    <property type="nucleotide sequence ID" value="NZ_WJIF01000007.1"/>
</dbReference>
<dbReference type="InterPro" id="IPR002347">
    <property type="entry name" value="SDR_fam"/>
</dbReference>
<evidence type="ECO:0000259" key="5">
    <source>
        <dbReference type="SMART" id="SM00822"/>
    </source>
</evidence>
<dbReference type="PANTHER" id="PTHR43490">
    <property type="entry name" value="(+)-NEOMENTHOL DEHYDROGENASE"/>
    <property type="match status" value="1"/>
</dbReference>
<dbReference type="Pfam" id="PF00106">
    <property type="entry name" value="adh_short"/>
    <property type="match status" value="1"/>
</dbReference>
<dbReference type="EMBL" id="WJIF01000007">
    <property type="protein sequence ID" value="MRG60717.1"/>
    <property type="molecule type" value="Genomic_DNA"/>
</dbReference>
<reference evidence="6 7" key="1">
    <citation type="submission" date="2019-10" db="EMBL/GenBank/DDBJ databases">
        <authorList>
            <person name="Nie G."/>
            <person name="Ming H."/>
            <person name="Yi B."/>
        </authorList>
    </citation>
    <scope>NUCLEOTIDE SEQUENCE [LARGE SCALE GENOMIC DNA]</scope>
    <source>
        <strain evidence="6 7">CFH 90414</strain>
    </source>
</reference>
<dbReference type="PRINTS" id="PR00080">
    <property type="entry name" value="SDRFAMILY"/>
</dbReference>
<sequence>MNTIALITGGNRGLGFATAEHLARAGTTVIIAGRDAGAVGVAVGRLTEQGLAAESLTMDVVSPESVAAGAAEVTERHGRLDILVNNAGILPEATSSGDHHFVDLDAFTRTLETNVVGVATVTEHFLPLLHRSDGGRIVNVSSTMGSLSDQVDPRSPYFTSAVPAYQASKAAVNSLTIGLAKVLGGTPVKVTAVCPGWVQTDLAPGNREHAPTSAEAAARVVVTAATLPEDAASGTFIDRDGPVAW</sequence>
<comment type="similarity">
    <text evidence="1 4">Belongs to the short-chain dehydrogenases/reductases (SDR) family.</text>
</comment>
<dbReference type="SMART" id="SM00822">
    <property type="entry name" value="PKS_KR"/>
    <property type="match status" value="1"/>
</dbReference>
<protein>
    <submittedName>
        <fullName evidence="6">SDR family NAD(P)-dependent oxidoreductase</fullName>
    </submittedName>
</protein>
<evidence type="ECO:0000256" key="2">
    <source>
        <dbReference type="ARBA" id="ARBA00022857"/>
    </source>
</evidence>
<dbReference type="PANTHER" id="PTHR43490:SF99">
    <property type="entry name" value="SHORT-CHAIN DEHYDROGENASE_REDUCTASE"/>
    <property type="match status" value="1"/>
</dbReference>
<keyword evidence="7" id="KW-1185">Reference proteome</keyword>